<keyword evidence="1 7" id="KW-0596">Phosphopantetheine</keyword>
<dbReference type="PROSITE" id="PS50075">
    <property type="entry name" value="CARRIER"/>
    <property type="match status" value="1"/>
</dbReference>
<keyword evidence="7" id="KW-0963">Cytoplasm</keyword>
<protein>
    <recommendedName>
        <fullName evidence="7">Acyl carrier protein</fullName>
        <shortName evidence="7">ACP</shortName>
    </recommendedName>
</protein>
<dbReference type="InterPro" id="IPR009081">
    <property type="entry name" value="PP-bd_ACP"/>
</dbReference>
<dbReference type="Proteomes" id="UP000727506">
    <property type="component" value="Unassembled WGS sequence"/>
</dbReference>
<accession>A0A943UX33</accession>
<keyword evidence="2 7" id="KW-0444">Lipid biosynthesis</keyword>
<dbReference type="EMBL" id="JAGZSV010000024">
    <property type="protein sequence ID" value="MBS6940328.1"/>
    <property type="molecule type" value="Genomic_DNA"/>
</dbReference>
<comment type="subcellular location">
    <subcellularLocation>
        <location evidence="7">Cytoplasm</location>
    </subcellularLocation>
</comment>
<evidence type="ECO:0000256" key="5">
    <source>
        <dbReference type="ARBA" id="ARBA00023098"/>
    </source>
</evidence>
<dbReference type="GO" id="GO:0005829">
    <property type="term" value="C:cytosol"/>
    <property type="evidence" value="ECO:0007669"/>
    <property type="project" value="TreeGrafter"/>
</dbReference>
<evidence type="ECO:0000256" key="2">
    <source>
        <dbReference type="ARBA" id="ARBA00022516"/>
    </source>
</evidence>
<keyword evidence="6 7" id="KW-0275">Fatty acid biosynthesis</keyword>
<evidence type="ECO:0000256" key="6">
    <source>
        <dbReference type="ARBA" id="ARBA00023160"/>
    </source>
</evidence>
<dbReference type="GO" id="GO:0000035">
    <property type="term" value="F:acyl binding"/>
    <property type="evidence" value="ECO:0007669"/>
    <property type="project" value="TreeGrafter"/>
</dbReference>
<evidence type="ECO:0000256" key="3">
    <source>
        <dbReference type="ARBA" id="ARBA00022553"/>
    </source>
</evidence>
<dbReference type="PROSITE" id="PS00012">
    <property type="entry name" value="PHOSPHOPANTETHEINE"/>
    <property type="match status" value="1"/>
</dbReference>
<dbReference type="HAMAP" id="MF_01217">
    <property type="entry name" value="Acyl_carrier"/>
    <property type="match status" value="1"/>
</dbReference>
<keyword evidence="3 7" id="KW-0597">Phosphoprotein</keyword>
<dbReference type="InterPro" id="IPR006162">
    <property type="entry name" value="Ppantetheine_attach_site"/>
</dbReference>
<keyword evidence="4 7" id="KW-0276">Fatty acid metabolism</keyword>
<sequence>METIEIVKSVLQDNLDIDPATVTEQSSFDTLGVDSLDMVELVCDLEDRCDIEFGEPDGLETVGQLVAYVDSLR</sequence>
<evidence type="ECO:0000313" key="9">
    <source>
        <dbReference type="EMBL" id="MBS6940328.1"/>
    </source>
</evidence>
<comment type="pathway">
    <text evidence="7">Lipid metabolism; fatty acid biosynthesis.</text>
</comment>
<dbReference type="InterPro" id="IPR003231">
    <property type="entry name" value="ACP"/>
</dbReference>
<comment type="similarity">
    <text evidence="7">Belongs to the acyl carrier protein (ACP) family.</text>
</comment>
<keyword evidence="5 7" id="KW-0443">Lipid metabolism</keyword>
<evidence type="ECO:0000259" key="8">
    <source>
        <dbReference type="PROSITE" id="PS50075"/>
    </source>
</evidence>
<feature type="domain" description="Carrier" evidence="8">
    <location>
        <begin position="1"/>
        <end position="73"/>
    </location>
</feature>
<dbReference type="GO" id="GO:0016020">
    <property type="term" value="C:membrane"/>
    <property type="evidence" value="ECO:0007669"/>
    <property type="project" value="GOC"/>
</dbReference>
<proteinExistence type="inferred from homology"/>
<dbReference type="InterPro" id="IPR036736">
    <property type="entry name" value="ACP-like_sf"/>
</dbReference>
<evidence type="ECO:0000256" key="7">
    <source>
        <dbReference type="HAMAP-Rule" id="MF_01217"/>
    </source>
</evidence>
<dbReference type="GO" id="GO:0000036">
    <property type="term" value="F:acyl carrier activity"/>
    <property type="evidence" value="ECO:0007669"/>
    <property type="project" value="UniProtKB-UniRule"/>
</dbReference>
<evidence type="ECO:0000313" key="10">
    <source>
        <dbReference type="Proteomes" id="UP000727506"/>
    </source>
</evidence>
<dbReference type="PANTHER" id="PTHR20863">
    <property type="entry name" value="ACYL CARRIER PROTEIN"/>
    <property type="match status" value="1"/>
</dbReference>
<organism evidence="9 10">
    <name type="scientific">Slackia piriformis</name>
    <dbReference type="NCBI Taxonomy" id="626934"/>
    <lineage>
        <taxon>Bacteria</taxon>
        <taxon>Bacillati</taxon>
        <taxon>Actinomycetota</taxon>
        <taxon>Coriobacteriia</taxon>
        <taxon>Eggerthellales</taxon>
        <taxon>Eggerthellaceae</taxon>
        <taxon>Slackia</taxon>
    </lineage>
</organism>
<evidence type="ECO:0000256" key="4">
    <source>
        <dbReference type="ARBA" id="ARBA00022832"/>
    </source>
</evidence>
<comment type="caution">
    <text evidence="9">The sequence shown here is derived from an EMBL/GenBank/DDBJ whole genome shotgun (WGS) entry which is preliminary data.</text>
</comment>
<reference evidence="9" key="1">
    <citation type="submission" date="2021-02" db="EMBL/GenBank/DDBJ databases">
        <title>Infant gut strain persistence is associated with maternal origin, phylogeny, and functional potential including surface adhesion and iron acquisition.</title>
        <authorList>
            <person name="Lou Y.C."/>
        </authorList>
    </citation>
    <scope>NUCLEOTIDE SEQUENCE</scope>
    <source>
        <strain evidence="9">L2_039_000G1_dasL2_039_000G1_concoct_11</strain>
    </source>
</reference>
<gene>
    <name evidence="7" type="primary">acpP</name>
    <name evidence="9" type="ORF">KH142_02385</name>
</gene>
<dbReference type="AlphaFoldDB" id="A0A943UX33"/>
<comment type="PTM">
    <text evidence="7">4'-phosphopantetheine is transferred from CoA to a specific serine of apo-ACP by AcpS. This modification is essential for activity because fatty acids are bound in thioester linkage to the sulfhydryl of the prosthetic group.</text>
</comment>
<dbReference type="PANTHER" id="PTHR20863:SF76">
    <property type="entry name" value="CARRIER DOMAIN-CONTAINING PROTEIN"/>
    <property type="match status" value="1"/>
</dbReference>
<name>A0A943UX33_9ACTN</name>
<dbReference type="GO" id="GO:0009245">
    <property type="term" value="P:lipid A biosynthetic process"/>
    <property type="evidence" value="ECO:0007669"/>
    <property type="project" value="TreeGrafter"/>
</dbReference>
<evidence type="ECO:0000256" key="1">
    <source>
        <dbReference type="ARBA" id="ARBA00022450"/>
    </source>
</evidence>
<dbReference type="Pfam" id="PF00550">
    <property type="entry name" value="PP-binding"/>
    <property type="match status" value="1"/>
</dbReference>
<feature type="modified residue" description="O-(pantetheine 4'-phosphoryl)serine" evidence="7">
    <location>
        <position position="35"/>
    </location>
</feature>
<dbReference type="SUPFAM" id="SSF47336">
    <property type="entry name" value="ACP-like"/>
    <property type="match status" value="1"/>
</dbReference>
<comment type="function">
    <text evidence="7">Carrier of the growing fatty acid chain in fatty acid biosynthesis.</text>
</comment>
<dbReference type="Gene3D" id="1.10.1200.10">
    <property type="entry name" value="ACP-like"/>
    <property type="match status" value="1"/>
</dbReference>